<dbReference type="Gene3D" id="3.40.50.300">
    <property type="entry name" value="P-loop containing nucleotide triphosphate hydrolases"/>
    <property type="match status" value="1"/>
</dbReference>
<dbReference type="OrthoDB" id="1357022at2759"/>
<keyword evidence="4" id="KW-0378">Hydrolase</keyword>
<keyword evidence="2" id="KW-0433">Leucine-rich repeat</keyword>
<evidence type="ECO:0000256" key="4">
    <source>
        <dbReference type="ARBA" id="ARBA00022801"/>
    </source>
</evidence>
<dbReference type="InterPro" id="IPR027417">
    <property type="entry name" value="P-loop_NTPase"/>
</dbReference>
<dbReference type="InterPro" id="IPR058192">
    <property type="entry name" value="WHD_ROQ1-like"/>
</dbReference>
<dbReference type="Pfam" id="PF00931">
    <property type="entry name" value="NB-ARC"/>
    <property type="match status" value="1"/>
</dbReference>
<accession>A0A816N0D1</accession>
<dbReference type="PRINTS" id="PR00364">
    <property type="entry name" value="DISEASERSIST"/>
</dbReference>
<dbReference type="FunFam" id="3.40.50.10140:FF:000007">
    <property type="entry name" value="Disease resistance protein (TIR-NBS-LRR class)"/>
    <property type="match status" value="1"/>
</dbReference>
<dbReference type="InterPro" id="IPR044974">
    <property type="entry name" value="Disease_R_plants"/>
</dbReference>
<dbReference type="InterPro" id="IPR042197">
    <property type="entry name" value="Apaf_helical"/>
</dbReference>
<comment type="catalytic activity">
    <reaction evidence="7">
        <text>NAD(+) + H2O = ADP-D-ribose + nicotinamide + H(+)</text>
        <dbReference type="Rhea" id="RHEA:16301"/>
        <dbReference type="ChEBI" id="CHEBI:15377"/>
        <dbReference type="ChEBI" id="CHEBI:15378"/>
        <dbReference type="ChEBI" id="CHEBI:17154"/>
        <dbReference type="ChEBI" id="CHEBI:57540"/>
        <dbReference type="ChEBI" id="CHEBI:57967"/>
        <dbReference type="EC" id="3.2.2.6"/>
    </reaction>
    <physiologicalReaction direction="left-to-right" evidence="7">
        <dbReference type="Rhea" id="RHEA:16302"/>
    </physiologicalReaction>
</comment>
<dbReference type="SUPFAM" id="SSF52540">
    <property type="entry name" value="P-loop containing nucleoside triphosphate hydrolases"/>
    <property type="match status" value="1"/>
</dbReference>
<dbReference type="Gene3D" id="3.40.50.10140">
    <property type="entry name" value="Toll/interleukin-1 receptor homology (TIR) domain"/>
    <property type="match status" value="1"/>
</dbReference>
<evidence type="ECO:0000256" key="3">
    <source>
        <dbReference type="ARBA" id="ARBA00022737"/>
    </source>
</evidence>
<dbReference type="FunFam" id="1.10.8.430:FF:000002">
    <property type="entry name" value="Disease resistance protein (TIR-NBS-LRR class)"/>
    <property type="match status" value="1"/>
</dbReference>
<reference evidence="9" key="1">
    <citation type="submission" date="2021-01" db="EMBL/GenBank/DDBJ databases">
        <authorList>
            <consortium name="Genoscope - CEA"/>
            <person name="William W."/>
        </authorList>
    </citation>
    <scope>NUCLEOTIDE SEQUENCE</scope>
</reference>
<sequence length="500" mass="56412">MDSSSPTQIKTYHVYPSFCAPDVGRSFFSHLRSCFASKGITMFNDHGIERGHTIGPEVVRAIRDSQVSIVVLSNNYPSSSWCLDELVEILKFSEVSRQMVMPIYYNIDPSDVRKQSGSFGSAFMKTCEGQPEEVKQRWSKALTYIASIAGVDSRIWDNESAMIQNIATYVSNTLSRGFDGMVGLKTHLEKLESLLSLECSDVKMIGIWGPAGIGKTTIARALFNKFSTRFPFKCFMGNLEGDNKNDGVDGYDLKLRLQNQLLSKILNQKDLRVRHLGAIKEWLQDQKVFIILDGVYDLAELEALAKDVSWFGYGSRIIVTTEDKYILRAHGISDIYYVDFPSEKEAIEILCLSAFRQSFAIDGFEELASRAANLCGNLPLGLSVVGSSLRLKSKHEWELQLCWMKASLDKKIENVLRMGYDRLMRKDQSLFIQIACFFNNEAVDYVTTMLANKNLDVRSGLKTLADKSLVQISTNGRIVMHALLQQLGRQLVLKQFKQLK</sequence>
<dbReference type="InterPro" id="IPR035897">
    <property type="entry name" value="Toll_tir_struct_dom_sf"/>
</dbReference>
<dbReference type="AlphaFoldDB" id="A0A816N0D1"/>
<dbReference type="PANTHER" id="PTHR11017:SF569">
    <property type="entry name" value="DISEASE RESISTANCE PROTEIN"/>
    <property type="match status" value="1"/>
</dbReference>
<dbReference type="GO" id="GO:0007165">
    <property type="term" value="P:signal transduction"/>
    <property type="evidence" value="ECO:0007669"/>
    <property type="project" value="InterPro"/>
</dbReference>
<organism evidence="9">
    <name type="scientific">Brassica napus</name>
    <name type="common">Rape</name>
    <dbReference type="NCBI Taxonomy" id="3708"/>
    <lineage>
        <taxon>Eukaryota</taxon>
        <taxon>Viridiplantae</taxon>
        <taxon>Streptophyta</taxon>
        <taxon>Embryophyta</taxon>
        <taxon>Tracheophyta</taxon>
        <taxon>Spermatophyta</taxon>
        <taxon>Magnoliopsida</taxon>
        <taxon>eudicotyledons</taxon>
        <taxon>Gunneridae</taxon>
        <taxon>Pentapetalae</taxon>
        <taxon>rosids</taxon>
        <taxon>malvids</taxon>
        <taxon>Brassicales</taxon>
        <taxon>Brassicaceae</taxon>
        <taxon>Brassiceae</taxon>
        <taxon>Brassica</taxon>
    </lineage>
</organism>
<dbReference type="EMBL" id="HG994371">
    <property type="protein sequence ID" value="CAF2025451.1"/>
    <property type="molecule type" value="Genomic_DNA"/>
</dbReference>
<gene>
    <name evidence="9" type="ORF">DARMORV10_C07P50440.1</name>
</gene>
<dbReference type="SUPFAM" id="SSF46785">
    <property type="entry name" value="Winged helix' DNA-binding domain"/>
    <property type="match status" value="1"/>
</dbReference>
<dbReference type="Gene3D" id="1.10.8.430">
    <property type="entry name" value="Helical domain of apoptotic protease-activating factors"/>
    <property type="match status" value="1"/>
</dbReference>
<dbReference type="EC" id="3.2.2.6" evidence="1"/>
<evidence type="ECO:0000256" key="2">
    <source>
        <dbReference type="ARBA" id="ARBA00022614"/>
    </source>
</evidence>
<dbReference type="InterPro" id="IPR036390">
    <property type="entry name" value="WH_DNA-bd_sf"/>
</dbReference>
<dbReference type="GO" id="GO:0043531">
    <property type="term" value="F:ADP binding"/>
    <property type="evidence" value="ECO:0007669"/>
    <property type="project" value="InterPro"/>
</dbReference>
<dbReference type="GO" id="GO:0061809">
    <property type="term" value="F:NAD+ nucleosidase activity, cyclic ADP-ribose generating"/>
    <property type="evidence" value="ECO:0007669"/>
    <property type="project" value="UniProtKB-EC"/>
</dbReference>
<dbReference type="PROSITE" id="PS50104">
    <property type="entry name" value="TIR"/>
    <property type="match status" value="1"/>
</dbReference>
<evidence type="ECO:0000313" key="9">
    <source>
        <dbReference type="EMBL" id="CAF2025451.1"/>
    </source>
</evidence>
<evidence type="ECO:0000256" key="7">
    <source>
        <dbReference type="ARBA" id="ARBA00047304"/>
    </source>
</evidence>
<protein>
    <recommendedName>
        <fullName evidence="1">ADP-ribosyl cyclase/cyclic ADP-ribose hydrolase</fullName>
        <ecNumber evidence="1">3.2.2.6</ecNumber>
    </recommendedName>
</protein>
<keyword evidence="5" id="KW-0611">Plant defense</keyword>
<dbReference type="Proteomes" id="UP001295469">
    <property type="component" value="Chromosome C07"/>
</dbReference>
<dbReference type="Pfam" id="PF01582">
    <property type="entry name" value="TIR"/>
    <property type="match status" value="1"/>
</dbReference>
<evidence type="ECO:0000256" key="6">
    <source>
        <dbReference type="ARBA" id="ARBA00023027"/>
    </source>
</evidence>
<proteinExistence type="predicted"/>
<evidence type="ECO:0000256" key="5">
    <source>
        <dbReference type="ARBA" id="ARBA00022821"/>
    </source>
</evidence>
<dbReference type="SMART" id="SM00255">
    <property type="entry name" value="TIR"/>
    <property type="match status" value="1"/>
</dbReference>
<keyword evidence="3" id="KW-0677">Repeat</keyword>
<dbReference type="InterPro" id="IPR000157">
    <property type="entry name" value="TIR_dom"/>
</dbReference>
<name>A0A816N0D1_BRANA</name>
<evidence type="ECO:0000256" key="1">
    <source>
        <dbReference type="ARBA" id="ARBA00011982"/>
    </source>
</evidence>
<dbReference type="SUPFAM" id="SSF52200">
    <property type="entry name" value="Toll/Interleukin receptor TIR domain"/>
    <property type="match status" value="1"/>
</dbReference>
<dbReference type="InterPro" id="IPR002182">
    <property type="entry name" value="NB-ARC"/>
</dbReference>
<dbReference type="Gramene" id="CDY01602">
    <property type="protein sequence ID" value="CDY01602"/>
    <property type="gene ID" value="GSBRNA2T00112652001"/>
</dbReference>
<dbReference type="PANTHER" id="PTHR11017">
    <property type="entry name" value="LEUCINE-RICH REPEAT-CONTAINING PROTEIN"/>
    <property type="match status" value="1"/>
</dbReference>
<dbReference type="Pfam" id="PF23282">
    <property type="entry name" value="WHD_ROQ1"/>
    <property type="match status" value="1"/>
</dbReference>
<feature type="domain" description="TIR" evidence="8">
    <location>
        <begin position="10"/>
        <end position="174"/>
    </location>
</feature>
<dbReference type="OMA" id="WDNESAM"/>
<evidence type="ECO:0000259" key="8">
    <source>
        <dbReference type="PROSITE" id="PS50104"/>
    </source>
</evidence>
<dbReference type="GO" id="GO:0006952">
    <property type="term" value="P:defense response"/>
    <property type="evidence" value="ECO:0007669"/>
    <property type="project" value="UniProtKB-KW"/>
</dbReference>
<keyword evidence="6" id="KW-0520">NAD</keyword>
<dbReference type="FunFam" id="3.40.50.300:FF:001002">
    <property type="entry name" value="Disease resistance protein (TIR-NBS-LRR class)"/>
    <property type="match status" value="1"/>
</dbReference>